<evidence type="ECO:0000256" key="3">
    <source>
        <dbReference type="ARBA" id="ARBA00022692"/>
    </source>
</evidence>
<keyword evidence="3 6" id="KW-0812">Transmembrane</keyword>
<keyword evidence="8" id="KW-1185">Reference proteome</keyword>
<dbReference type="SUPFAM" id="SSF81321">
    <property type="entry name" value="Family A G protein-coupled receptor-like"/>
    <property type="match status" value="1"/>
</dbReference>
<dbReference type="Proteomes" id="UP000001940">
    <property type="component" value="Chromosome V"/>
</dbReference>
<evidence type="ECO:0000313" key="7">
    <source>
        <dbReference type="EMBL" id="CAB03433.1"/>
    </source>
</evidence>
<dbReference type="PIR" id="T25308">
    <property type="entry name" value="T25308"/>
</dbReference>
<comment type="subcellular location">
    <subcellularLocation>
        <location evidence="1">Membrane</location>
        <topology evidence="1">Multi-pass membrane protein</topology>
    </subcellularLocation>
</comment>
<dbReference type="InParanoid" id="O45838"/>
<dbReference type="PANTHER" id="PTHR22945">
    <property type="entry name" value="SERPENTINE RECEPTOR, CLASS D DELTA"/>
    <property type="match status" value="1"/>
</dbReference>
<comment type="similarity">
    <text evidence="2">Belongs to the nematode receptor-like protein srd family.</text>
</comment>
<evidence type="ECO:0000256" key="2">
    <source>
        <dbReference type="ARBA" id="ARBA00009166"/>
    </source>
</evidence>
<dbReference type="KEGG" id="cel:CELE_T26E4.12"/>
<accession>O45838</accession>
<feature type="transmembrane region" description="Helical" evidence="6">
    <location>
        <begin position="89"/>
        <end position="111"/>
    </location>
</feature>
<feature type="transmembrane region" description="Helical" evidence="6">
    <location>
        <begin position="257"/>
        <end position="282"/>
    </location>
</feature>
<evidence type="ECO:0000313" key="8">
    <source>
        <dbReference type="Proteomes" id="UP000001940"/>
    </source>
</evidence>
<dbReference type="eggNOG" id="ENOG502TJS3">
    <property type="taxonomic scope" value="Eukaryota"/>
</dbReference>
<dbReference type="OrthoDB" id="5888683at2759"/>
<dbReference type="RefSeq" id="NP_506942.1">
    <property type="nucleotide sequence ID" value="NM_074541.2"/>
</dbReference>
<dbReference type="Bgee" id="WBGene00005105">
    <property type="expression patterns" value="Expressed in multicellular organism and 1 other cell type or tissue"/>
</dbReference>
<keyword evidence="5 6" id="KW-0472">Membrane</keyword>
<reference evidence="7 8" key="1">
    <citation type="journal article" date="1998" name="Science">
        <title>Genome sequence of the nematode C. elegans: a platform for investigating biology.</title>
        <authorList>
            <consortium name="The C. elegans sequencing consortium"/>
            <person name="Sulson J.E."/>
            <person name="Waterston R."/>
        </authorList>
    </citation>
    <scope>NUCLEOTIDE SEQUENCE [LARGE SCALE GENOMIC DNA]</scope>
    <source>
        <strain evidence="7 8">Bristol N2</strain>
    </source>
</reference>
<feature type="transmembrane region" description="Helical" evidence="6">
    <location>
        <begin position="38"/>
        <end position="58"/>
    </location>
</feature>
<dbReference type="SMR" id="O45838"/>
<name>O45838_CAEEL</name>
<dbReference type="EMBL" id="BX284605">
    <property type="protein sequence ID" value="CAB03433.1"/>
    <property type="molecule type" value="Genomic_DNA"/>
</dbReference>
<evidence type="ECO:0000313" key="9">
    <source>
        <dbReference type="WormBase" id="T26E4.12"/>
    </source>
</evidence>
<dbReference type="GeneID" id="188938"/>
<dbReference type="HOGENOM" id="CLU_057924_3_1_1"/>
<dbReference type="InterPro" id="IPR019421">
    <property type="entry name" value="7TM_GPCR_serpentine_rcpt_Srd"/>
</dbReference>
<feature type="transmembrane region" description="Helical" evidence="6">
    <location>
        <begin position="123"/>
        <end position="142"/>
    </location>
</feature>
<feature type="transmembrane region" description="Helical" evidence="6">
    <location>
        <begin position="224"/>
        <end position="245"/>
    </location>
</feature>
<evidence type="ECO:0000256" key="5">
    <source>
        <dbReference type="ARBA" id="ARBA00023136"/>
    </source>
</evidence>
<dbReference type="Pfam" id="PF10317">
    <property type="entry name" value="7TM_GPCR_Srd"/>
    <property type="match status" value="1"/>
</dbReference>
<dbReference type="PANTHER" id="PTHR22945:SF9">
    <property type="entry name" value="SERPENTINE RECEPTOR, CLASS D (DELTA)-RELATED"/>
    <property type="match status" value="1"/>
</dbReference>
<keyword evidence="4 6" id="KW-1133">Transmembrane helix</keyword>
<sequence length="320" mass="35786">MLYQLLHTVLSVVGVSLNAFMMYLALTKSPKIMLPCSAIITIKTFTDILTSAMSFFVMQRIVTDGSSIHVIPTGPCTHLGPTACYIGHMFMLCFLECNLIWMISSYIFRYYILYVRDPSIKSLVFVAICLSIPSFIHMATWISNYDPAVAIAIPENVGIEARDMVLGGKIVTWSALTLIIQLFITSILVLIAYAWIRNTLLSFAVKMGSDKNDVKKLNTRLVKVINFQVFLPSFIFLGVFVFVGMFTQLIDPKISQYLVSVFFMFSPICSPFSYILFVPHYLNVILGNKKVSEAKSTTEGCTFRHVNMAASTSNTPECSA</sequence>
<gene>
    <name evidence="7 9" type="primary">srd-27</name>
    <name evidence="7" type="ORF">CELE_T26E4.12</name>
    <name evidence="9" type="ORF">T26E4.12</name>
</gene>
<organism evidence="7 8">
    <name type="scientific">Caenorhabditis elegans</name>
    <dbReference type="NCBI Taxonomy" id="6239"/>
    <lineage>
        <taxon>Eukaryota</taxon>
        <taxon>Metazoa</taxon>
        <taxon>Ecdysozoa</taxon>
        <taxon>Nematoda</taxon>
        <taxon>Chromadorea</taxon>
        <taxon>Rhabditida</taxon>
        <taxon>Rhabditina</taxon>
        <taxon>Rhabditomorpha</taxon>
        <taxon>Rhabditoidea</taxon>
        <taxon>Rhabditidae</taxon>
        <taxon>Peloderinae</taxon>
        <taxon>Caenorhabditis</taxon>
    </lineage>
</organism>
<dbReference type="PaxDb" id="6239-T26E4.12"/>
<feature type="transmembrane region" description="Helical" evidence="6">
    <location>
        <begin position="6"/>
        <end position="26"/>
    </location>
</feature>
<dbReference type="FunCoup" id="O45838">
    <property type="interactions" value="4"/>
</dbReference>
<dbReference type="WormBase" id="T26E4.12">
    <property type="protein sequence ID" value="CE16483"/>
    <property type="gene ID" value="WBGene00005105"/>
    <property type="gene designation" value="srd-27"/>
</dbReference>
<evidence type="ECO:0000256" key="6">
    <source>
        <dbReference type="SAM" id="Phobius"/>
    </source>
</evidence>
<dbReference type="CTD" id="188938"/>
<dbReference type="PhylomeDB" id="O45838"/>
<feature type="transmembrane region" description="Helical" evidence="6">
    <location>
        <begin position="170"/>
        <end position="196"/>
    </location>
</feature>
<keyword evidence="7" id="KW-0675">Receptor</keyword>
<dbReference type="UCSC" id="T26E4.12">
    <property type="organism name" value="c. elegans"/>
</dbReference>
<dbReference type="InterPro" id="IPR050920">
    <property type="entry name" value="Nematode_rcpt-like_delta"/>
</dbReference>
<protein>
    <submittedName>
        <fullName evidence="7">Serpentine Receptor, class D (Delta)</fullName>
    </submittedName>
</protein>
<dbReference type="AlphaFoldDB" id="O45838"/>
<dbReference type="GO" id="GO:0016020">
    <property type="term" value="C:membrane"/>
    <property type="evidence" value="ECO:0007669"/>
    <property type="project" value="UniProtKB-SubCell"/>
</dbReference>
<dbReference type="AGR" id="WB:WBGene00005105"/>
<evidence type="ECO:0000256" key="4">
    <source>
        <dbReference type="ARBA" id="ARBA00022989"/>
    </source>
</evidence>
<proteinExistence type="inferred from homology"/>
<evidence type="ECO:0000256" key="1">
    <source>
        <dbReference type="ARBA" id="ARBA00004141"/>
    </source>
</evidence>